<feature type="compositionally biased region" description="Low complexity" evidence="1">
    <location>
        <begin position="32"/>
        <end position="53"/>
    </location>
</feature>
<evidence type="ECO:0000256" key="2">
    <source>
        <dbReference type="SAM" id="Phobius"/>
    </source>
</evidence>
<gene>
    <name evidence="3" type="ORF">K460DRAFT_271677</name>
</gene>
<dbReference type="OrthoDB" id="3797732at2759"/>
<evidence type="ECO:0000313" key="3">
    <source>
        <dbReference type="EMBL" id="KAF1850097.1"/>
    </source>
</evidence>
<evidence type="ECO:0000256" key="1">
    <source>
        <dbReference type="SAM" id="MobiDB-lite"/>
    </source>
</evidence>
<reference evidence="3" key="1">
    <citation type="submission" date="2020-01" db="EMBL/GenBank/DDBJ databases">
        <authorList>
            <consortium name="DOE Joint Genome Institute"/>
            <person name="Haridas S."/>
            <person name="Albert R."/>
            <person name="Binder M."/>
            <person name="Bloem J."/>
            <person name="Labutti K."/>
            <person name="Salamov A."/>
            <person name="Andreopoulos B."/>
            <person name="Baker S.E."/>
            <person name="Barry K."/>
            <person name="Bills G."/>
            <person name="Bluhm B.H."/>
            <person name="Cannon C."/>
            <person name="Castanera R."/>
            <person name="Culley D.E."/>
            <person name="Daum C."/>
            <person name="Ezra D."/>
            <person name="Gonzalez J.B."/>
            <person name="Henrissat B."/>
            <person name="Kuo A."/>
            <person name="Liang C."/>
            <person name="Lipzen A."/>
            <person name="Lutzoni F."/>
            <person name="Magnuson J."/>
            <person name="Mondo S."/>
            <person name="Nolan M."/>
            <person name="Ohm R."/>
            <person name="Pangilinan J."/>
            <person name="Park H.-J."/>
            <person name="Ramirez L."/>
            <person name="Alfaro M."/>
            <person name="Sun H."/>
            <person name="Tritt A."/>
            <person name="Yoshinaga Y."/>
            <person name="Zwiers L.-H."/>
            <person name="Turgeon B.G."/>
            <person name="Goodwin S.B."/>
            <person name="Spatafora J.W."/>
            <person name="Crous P.W."/>
            <person name="Grigoriev I.V."/>
        </authorList>
    </citation>
    <scope>NUCLEOTIDE SEQUENCE</scope>
    <source>
        <strain evidence="3">CBS 394.84</strain>
    </source>
</reference>
<feature type="compositionally biased region" description="Polar residues" evidence="1">
    <location>
        <begin position="164"/>
        <end position="179"/>
    </location>
</feature>
<sequence length="416" mass="45448">MARLSEEHFKSNTSTPARKPSRFKEIFRHRPSTSSNSTSPNTLTSSAPIASPLASPKMRLGFEKVGLLPSERTSLDAAKRELENNGGSAVSEAMEMEVHELSGEIAPHNLETGLNISGTTHADEVAEMTGNQKRGKEEQGFEQSFEKFLKQRKEHTVGDHSMAEGSSSQILEPATTETTIAGDKQRKSASVGSEKNQFEAVAQPDDTFKSSNDHSDSHMAFPSDMLNADNPLSRGIREYVSSEVAAALVAHERKQVYQLPKTVDAPGHITFNLDISGLAKSARLNVVKITENKLSILDGPKSIGPLTIAHSRIACDIQLSVIAIYLTFTLGAAFLGPKTLLLTLWRIGVVLTVYAVVIRRLDWKDDSHSDLILSPVCYFGREVQIFSGEMAKDLAETFFQLSGIAVTDIDGHQKEK</sequence>
<dbReference type="EMBL" id="ML976614">
    <property type="protein sequence ID" value="KAF1850097.1"/>
    <property type="molecule type" value="Genomic_DNA"/>
</dbReference>
<keyword evidence="2" id="KW-0472">Membrane</keyword>
<evidence type="ECO:0000313" key="4">
    <source>
        <dbReference type="Proteomes" id="UP000800039"/>
    </source>
</evidence>
<accession>A0A9P4GQU2</accession>
<feature type="transmembrane region" description="Helical" evidence="2">
    <location>
        <begin position="313"/>
        <end position="334"/>
    </location>
</feature>
<dbReference type="Proteomes" id="UP000800039">
    <property type="component" value="Unassembled WGS sequence"/>
</dbReference>
<feature type="region of interest" description="Disordered" evidence="1">
    <location>
        <begin position="1"/>
        <end position="53"/>
    </location>
</feature>
<dbReference type="AlphaFoldDB" id="A0A9P4GQU2"/>
<feature type="transmembrane region" description="Helical" evidence="2">
    <location>
        <begin position="340"/>
        <end position="358"/>
    </location>
</feature>
<name>A0A9P4GQU2_9PLEO</name>
<feature type="compositionally biased region" description="Basic and acidic residues" evidence="1">
    <location>
        <begin position="1"/>
        <end position="10"/>
    </location>
</feature>
<comment type="caution">
    <text evidence="3">The sequence shown here is derived from an EMBL/GenBank/DDBJ whole genome shotgun (WGS) entry which is preliminary data.</text>
</comment>
<organism evidence="3 4">
    <name type="scientific">Cucurbitaria berberidis CBS 394.84</name>
    <dbReference type="NCBI Taxonomy" id="1168544"/>
    <lineage>
        <taxon>Eukaryota</taxon>
        <taxon>Fungi</taxon>
        <taxon>Dikarya</taxon>
        <taxon>Ascomycota</taxon>
        <taxon>Pezizomycotina</taxon>
        <taxon>Dothideomycetes</taxon>
        <taxon>Pleosporomycetidae</taxon>
        <taxon>Pleosporales</taxon>
        <taxon>Pleosporineae</taxon>
        <taxon>Cucurbitariaceae</taxon>
        <taxon>Cucurbitaria</taxon>
    </lineage>
</organism>
<proteinExistence type="predicted"/>
<keyword evidence="2" id="KW-0812">Transmembrane</keyword>
<protein>
    <submittedName>
        <fullName evidence="3">Uncharacterized protein</fullName>
    </submittedName>
</protein>
<dbReference type="GeneID" id="63845001"/>
<keyword evidence="4" id="KW-1185">Reference proteome</keyword>
<feature type="region of interest" description="Disordered" evidence="1">
    <location>
        <begin position="152"/>
        <end position="226"/>
    </location>
</feature>
<feature type="compositionally biased region" description="Basic and acidic residues" evidence="1">
    <location>
        <begin position="206"/>
        <end position="217"/>
    </location>
</feature>
<keyword evidence="2" id="KW-1133">Transmembrane helix</keyword>
<feature type="compositionally biased region" description="Basic and acidic residues" evidence="1">
    <location>
        <begin position="152"/>
        <end position="162"/>
    </location>
</feature>
<dbReference type="RefSeq" id="XP_040792660.1">
    <property type="nucleotide sequence ID" value="XM_040927748.1"/>
</dbReference>